<dbReference type="AlphaFoldDB" id="A0AAN9GN36"/>
<dbReference type="GO" id="GO:0017171">
    <property type="term" value="F:serine hydrolase activity"/>
    <property type="evidence" value="ECO:0007669"/>
    <property type="project" value="TreeGrafter"/>
</dbReference>
<feature type="domain" description="AB hydrolase-1" evidence="1">
    <location>
        <begin position="57"/>
        <end position="166"/>
    </location>
</feature>
<comment type="caution">
    <text evidence="2">The sequence shown here is derived from an EMBL/GenBank/DDBJ whole genome shotgun (WGS) entry which is preliminary data.</text>
</comment>
<evidence type="ECO:0000313" key="2">
    <source>
        <dbReference type="EMBL" id="KAK7113941.1"/>
    </source>
</evidence>
<protein>
    <recommendedName>
        <fullName evidence="1">AB hydrolase-1 domain-containing protein</fullName>
    </recommendedName>
</protein>
<name>A0AAN9GN36_9CAEN</name>
<organism evidence="2 3">
    <name type="scientific">Littorina saxatilis</name>
    <dbReference type="NCBI Taxonomy" id="31220"/>
    <lineage>
        <taxon>Eukaryota</taxon>
        <taxon>Metazoa</taxon>
        <taxon>Spiralia</taxon>
        <taxon>Lophotrochozoa</taxon>
        <taxon>Mollusca</taxon>
        <taxon>Gastropoda</taxon>
        <taxon>Caenogastropoda</taxon>
        <taxon>Littorinimorpha</taxon>
        <taxon>Littorinoidea</taxon>
        <taxon>Littorinidae</taxon>
        <taxon>Littorina</taxon>
    </lineage>
</organism>
<dbReference type="EMBL" id="JBAMIC010000001">
    <property type="protein sequence ID" value="KAK7113941.1"/>
    <property type="molecule type" value="Genomic_DNA"/>
</dbReference>
<reference evidence="2 3" key="1">
    <citation type="submission" date="2024-02" db="EMBL/GenBank/DDBJ databases">
        <title>Chromosome-scale genome assembly of the rough periwinkle Littorina saxatilis.</title>
        <authorList>
            <person name="De Jode A."/>
            <person name="Faria R."/>
            <person name="Formenti G."/>
            <person name="Sims Y."/>
            <person name="Smith T.P."/>
            <person name="Tracey A."/>
            <person name="Wood J.M.D."/>
            <person name="Zagrodzka Z.B."/>
            <person name="Johannesson K."/>
            <person name="Butlin R.K."/>
            <person name="Leder E.H."/>
        </authorList>
    </citation>
    <scope>NUCLEOTIDE SEQUENCE [LARGE SCALE GENOMIC DNA]</scope>
    <source>
        <strain evidence="2">Snail1</strain>
        <tissue evidence="2">Muscle</tissue>
    </source>
</reference>
<dbReference type="Gene3D" id="3.40.50.1820">
    <property type="entry name" value="alpha/beta hydrolase"/>
    <property type="match status" value="1"/>
</dbReference>
<proteinExistence type="predicted"/>
<evidence type="ECO:0000259" key="1">
    <source>
        <dbReference type="Pfam" id="PF00561"/>
    </source>
</evidence>
<keyword evidence="3" id="KW-1185">Reference proteome</keyword>
<accession>A0AAN9GN36</accession>
<dbReference type="InterPro" id="IPR000073">
    <property type="entry name" value="AB_hydrolase_1"/>
</dbReference>
<evidence type="ECO:0000313" key="3">
    <source>
        <dbReference type="Proteomes" id="UP001374579"/>
    </source>
</evidence>
<dbReference type="InterPro" id="IPR029058">
    <property type="entry name" value="AB_hydrolase_fold"/>
</dbReference>
<gene>
    <name evidence="2" type="ORF">V1264_000088</name>
</gene>
<sequence>MAVPVCCKQRSVLMLSVVKSHLTASARLCSSSAITSHYAEVNGVRIHYEKTGSGKHPLLLLPGALGSTRTDFAPQLEKLSKEKYTVFAFDPRGYGRSIPPERDWPLDYFKRDADDAVALMKSVQQKQFSILGWSDGGITGLVIAGQHPDLVKRLVVWGSNAYILPSDMDAFQKIEDLTKWSARMREPFVKVYGMEYFQKHWKKWIAAYGHYVEERKGDICIEETKKIRCPTLIVHGQKDALVVQEHPDYLHATIPGSVLVNWPEAKHNLHLRYADEFNTLVEQFLDKGT</sequence>
<dbReference type="Pfam" id="PF00561">
    <property type="entry name" value="Abhydrolase_1"/>
    <property type="match status" value="1"/>
</dbReference>
<dbReference type="PANTHER" id="PTHR46331">
    <property type="entry name" value="VALACYCLOVIR HYDROLASE"/>
    <property type="match status" value="1"/>
</dbReference>
<dbReference type="Proteomes" id="UP001374579">
    <property type="component" value="Unassembled WGS sequence"/>
</dbReference>
<dbReference type="SUPFAM" id="SSF53474">
    <property type="entry name" value="alpha/beta-Hydrolases"/>
    <property type="match status" value="1"/>
</dbReference>
<dbReference type="PANTHER" id="PTHR46331:SF2">
    <property type="entry name" value="VALACYCLOVIR HYDROLASE"/>
    <property type="match status" value="1"/>
</dbReference>